<dbReference type="Proteomes" id="UP001341840">
    <property type="component" value="Unassembled WGS sequence"/>
</dbReference>
<comment type="caution">
    <text evidence="2">The sequence shown here is derived from an EMBL/GenBank/DDBJ whole genome shotgun (WGS) entry which is preliminary data.</text>
</comment>
<protein>
    <submittedName>
        <fullName evidence="2">Uncharacterized protein</fullName>
    </submittedName>
</protein>
<proteinExistence type="predicted"/>
<evidence type="ECO:0000313" key="3">
    <source>
        <dbReference type="Proteomes" id="UP001341840"/>
    </source>
</evidence>
<evidence type="ECO:0000313" key="2">
    <source>
        <dbReference type="EMBL" id="MED6172412.1"/>
    </source>
</evidence>
<feature type="compositionally biased region" description="Basic residues" evidence="1">
    <location>
        <begin position="1"/>
        <end position="10"/>
    </location>
</feature>
<sequence>MPRLKRTSSKRQRESKDVVHMEPPPDHPLGKYFSRLDDLNQYVFNFAERKEIPPRYLDIKLLETYNFNTLSTILNDQGLANFVQIRETYYPELVAIAYSTLSIDFNEEHETEFTLKFRLHKSEYQIDSHALSEIWNLENVDTANCVLYDGNKTPESCSPHVKRQSFEFFNIQRVPKKKILCNVFNMEMRVLHYLINYVLIPHSTGHAHVQVDDLVAMWAMNNDIKIHWPYFIAQHMLRFAKSDHSKGMGYMYMWTRIFKKLGGMQEEEQEAPPPPQEQEAGPSEQPSMRDMMEILQRMELNQQSLDNCFQSFEQGQECMDRQFQRMNRRLQRIKRQNNIQEDEDEDQD</sequence>
<feature type="region of interest" description="Disordered" evidence="1">
    <location>
        <begin position="329"/>
        <end position="348"/>
    </location>
</feature>
<dbReference type="EMBL" id="JASCZI010151372">
    <property type="protein sequence ID" value="MED6172412.1"/>
    <property type="molecule type" value="Genomic_DNA"/>
</dbReference>
<reference evidence="2 3" key="1">
    <citation type="journal article" date="2023" name="Plants (Basel)">
        <title>Bridging the Gap: Combining Genomics and Transcriptomics Approaches to Understand Stylosanthes scabra, an Orphan Legume from the Brazilian Caatinga.</title>
        <authorList>
            <person name="Ferreira-Neto J.R.C."/>
            <person name="da Silva M.D."/>
            <person name="Binneck E."/>
            <person name="de Melo N.F."/>
            <person name="da Silva R.H."/>
            <person name="de Melo A.L.T.M."/>
            <person name="Pandolfi V."/>
            <person name="Bustamante F.O."/>
            <person name="Brasileiro-Vidal A.C."/>
            <person name="Benko-Iseppon A.M."/>
        </authorList>
    </citation>
    <scope>NUCLEOTIDE SEQUENCE [LARGE SCALE GENOMIC DNA]</scope>
    <source>
        <tissue evidence="2">Leaves</tissue>
    </source>
</reference>
<feature type="compositionally biased region" description="Basic and acidic residues" evidence="1">
    <location>
        <begin position="11"/>
        <end position="26"/>
    </location>
</feature>
<feature type="region of interest" description="Disordered" evidence="1">
    <location>
        <begin position="1"/>
        <end position="26"/>
    </location>
</feature>
<accession>A0ABU6VGB7</accession>
<evidence type="ECO:0000256" key="1">
    <source>
        <dbReference type="SAM" id="MobiDB-lite"/>
    </source>
</evidence>
<organism evidence="2 3">
    <name type="scientific">Stylosanthes scabra</name>
    <dbReference type="NCBI Taxonomy" id="79078"/>
    <lineage>
        <taxon>Eukaryota</taxon>
        <taxon>Viridiplantae</taxon>
        <taxon>Streptophyta</taxon>
        <taxon>Embryophyta</taxon>
        <taxon>Tracheophyta</taxon>
        <taxon>Spermatophyta</taxon>
        <taxon>Magnoliopsida</taxon>
        <taxon>eudicotyledons</taxon>
        <taxon>Gunneridae</taxon>
        <taxon>Pentapetalae</taxon>
        <taxon>rosids</taxon>
        <taxon>fabids</taxon>
        <taxon>Fabales</taxon>
        <taxon>Fabaceae</taxon>
        <taxon>Papilionoideae</taxon>
        <taxon>50 kb inversion clade</taxon>
        <taxon>dalbergioids sensu lato</taxon>
        <taxon>Dalbergieae</taxon>
        <taxon>Pterocarpus clade</taxon>
        <taxon>Stylosanthes</taxon>
    </lineage>
</organism>
<gene>
    <name evidence="2" type="ORF">PIB30_049815</name>
</gene>
<keyword evidence="3" id="KW-1185">Reference proteome</keyword>
<feature type="region of interest" description="Disordered" evidence="1">
    <location>
        <begin position="264"/>
        <end position="285"/>
    </location>
</feature>
<name>A0ABU6VGB7_9FABA</name>